<accession>A0A183LKN4</accession>
<feature type="region of interest" description="Disordered" evidence="1">
    <location>
        <begin position="78"/>
        <end position="108"/>
    </location>
</feature>
<dbReference type="AlphaFoldDB" id="A0A183LKN4"/>
<protein>
    <submittedName>
        <fullName evidence="2">Uncharacterized protein</fullName>
    </submittedName>
</protein>
<evidence type="ECO:0000313" key="2">
    <source>
        <dbReference type="EMBL" id="VDO61302.1"/>
    </source>
</evidence>
<name>A0A183LKN4_9TREM</name>
<dbReference type="Proteomes" id="UP000277204">
    <property type="component" value="Unassembled WGS sequence"/>
</dbReference>
<evidence type="ECO:0000313" key="3">
    <source>
        <dbReference type="Proteomes" id="UP000277204"/>
    </source>
</evidence>
<keyword evidence="3" id="KW-1185">Reference proteome</keyword>
<feature type="compositionally biased region" description="Basic and acidic residues" evidence="1">
    <location>
        <begin position="95"/>
        <end position="108"/>
    </location>
</feature>
<evidence type="ECO:0000256" key="1">
    <source>
        <dbReference type="SAM" id="MobiDB-lite"/>
    </source>
</evidence>
<sequence>MSRQIYCMGRKPGELRKQSSRRYRCLLTVVYAKYFRSVGQTLHYRQQPTVQENKPDPSGGINQKEALEVYRTHVEESTQLRHKQALTWNRHGQKKKEDQRTHYTEKWK</sequence>
<organism evidence="2 3">
    <name type="scientific">Schistosoma margrebowiei</name>
    <dbReference type="NCBI Taxonomy" id="48269"/>
    <lineage>
        <taxon>Eukaryota</taxon>
        <taxon>Metazoa</taxon>
        <taxon>Spiralia</taxon>
        <taxon>Lophotrochozoa</taxon>
        <taxon>Platyhelminthes</taxon>
        <taxon>Trematoda</taxon>
        <taxon>Digenea</taxon>
        <taxon>Strigeidida</taxon>
        <taxon>Schistosomatoidea</taxon>
        <taxon>Schistosomatidae</taxon>
        <taxon>Schistosoma</taxon>
    </lineage>
</organism>
<proteinExistence type="predicted"/>
<reference evidence="2 3" key="1">
    <citation type="submission" date="2018-11" db="EMBL/GenBank/DDBJ databases">
        <authorList>
            <consortium name="Pathogen Informatics"/>
        </authorList>
    </citation>
    <scope>NUCLEOTIDE SEQUENCE [LARGE SCALE GENOMIC DNA]</scope>
    <source>
        <strain evidence="2 3">Zambia</strain>
    </source>
</reference>
<gene>
    <name evidence="2" type="ORF">SMRZ_LOCUS4359</name>
</gene>
<dbReference type="EMBL" id="UZAI01001378">
    <property type="protein sequence ID" value="VDO61302.1"/>
    <property type="molecule type" value="Genomic_DNA"/>
</dbReference>